<gene>
    <name evidence="1" type="ORF">KM031_07895</name>
</gene>
<sequence>MQNITTLSAAEIERLVQDIAAPVTAPMVMPKQILETANRGRLRAVLTRLHLMTAPRQEM</sequence>
<dbReference type="KEGG" id="gfu:KM031_07895"/>
<evidence type="ECO:0000313" key="1">
    <source>
        <dbReference type="EMBL" id="QWK91766.1"/>
    </source>
</evidence>
<dbReference type="RefSeq" id="WP_215506403.1">
    <property type="nucleotide sequence ID" value="NZ_CP076361.1"/>
</dbReference>
<organism evidence="1 2">
    <name type="scientific">Gemmobacter fulvus</name>
    <dbReference type="NCBI Taxonomy" id="2840474"/>
    <lineage>
        <taxon>Bacteria</taxon>
        <taxon>Pseudomonadati</taxon>
        <taxon>Pseudomonadota</taxon>
        <taxon>Alphaproteobacteria</taxon>
        <taxon>Rhodobacterales</taxon>
        <taxon>Paracoccaceae</taxon>
        <taxon>Gemmobacter</taxon>
    </lineage>
</organism>
<dbReference type="EMBL" id="CP076361">
    <property type="protein sequence ID" value="QWK91766.1"/>
    <property type="molecule type" value="Genomic_DNA"/>
</dbReference>
<evidence type="ECO:0000313" key="2">
    <source>
        <dbReference type="Proteomes" id="UP000679352"/>
    </source>
</evidence>
<accession>A0A975PAY5</accession>
<keyword evidence="2" id="KW-1185">Reference proteome</keyword>
<dbReference type="Proteomes" id="UP000679352">
    <property type="component" value="Chromosome"/>
</dbReference>
<name>A0A975PAY5_9RHOB</name>
<reference evidence="1" key="1">
    <citation type="submission" date="2021-06" db="EMBL/GenBank/DDBJ databases">
        <title>Direct submission.</title>
        <authorList>
            <person name="Lee C.-S."/>
            <person name="Jin L."/>
        </authorList>
    </citation>
    <scope>NUCLEOTIDE SEQUENCE</scope>
    <source>
        <strain evidence="1">Con5</strain>
    </source>
</reference>
<protein>
    <submittedName>
        <fullName evidence="1">Uncharacterized protein</fullName>
    </submittedName>
</protein>
<dbReference type="AlphaFoldDB" id="A0A975PAY5"/>
<proteinExistence type="predicted"/>